<accession>A0A4Y2CQN4</accession>
<evidence type="ECO:0000313" key="1">
    <source>
        <dbReference type="EMBL" id="GBM05625.1"/>
    </source>
</evidence>
<dbReference type="AlphaFoldDB" id="A0A4Y2CQN4"/>
<keyword evidence="2" id="KW-1185">Reference proteome</keyword>
<dbReference type="OrthoDB" id="7699940at2759"/>
<gene>
    <name evidence="1" type="ORF">AVEN_202256_1</name>
</gene>
<organism evidence="1 2">
    <name type="scientific">Araneus ventricosus</name>
    <name type="common">Orbweaver spider</name>
    <name type="synonym">Epeira ventricosa</name>
    <dbReference type="NCBI Taxonomy" id="182803"/>
    <lineage>
        <taxon>Eukaryota</taxon>
        <taxon>Metazoa</taxon>
        <taxon>Ecdysozoa</taxon>
        <taxon>Arthropoda</taxon>
        <taxon>Chelicerata</taxon>
        <taxon>Arachnida</taxon>
        <taxon>Araneae</taxon>
        <taxon>Araneomorphae</taxon>
        <taxon>Entelegynae</taxon>
        <taxon>Araneoidea</taxon>
        <taxon>Araneidae</taxon>
        <taxon>Araneus</taxon>
    </lineage>
</organism>
<proteinExistence type="predicted"/>
<protein>
    <submittedName>
        <fullName evidence="1">Uncharacterized protein</fullName>
    </submittedName>
</protein>
<reference evidence="1 2" key="1">
    <citation type="journal article" date="2019" name="Sci. Rep.">
        <title>Orb-weaving spider Araneus ventricosus genome elucidates the spidroin gene catalogue.</title>
        <authorList>
            <person name="Kono N."/>
            <person name="Nakamura H."/>
            <person name="Ohtoshi R."/>
            <person name="Moran D.A.P."/>
            <person name="Shinohara A."/>
            <person name="Yoshida Y."/>
            <person name="Fujiwara M."/>
            <person name="Mori M."/>
            <person name="Tomita M."/>
            <person name="Arakawa K."/>
        </authorList>
    </citation>
    <scope>NUCLEOTIDE SEQUENCE [LARGE SCALE GENOMIC DNA]</scope>
</reference>
<name>A0A4Y2CQN4_ARAVE</name>
<dbReference type="EMBL" id="BGPR01000216">
    <property type="protein sequence ID" value="GBM05625.1"/>
    <property type="molecule type" value="Genomic_DNA"/>
</dbReference>
<comment type="caution">
    <text evidence="1">The sequence shown here is derived from an EMBL/GenBank/DDBJ whole genome shotgun (WGS) entry which is preliminary data.</text>
</comment>
<evidence type="ECO:0000313" key="2">
    <source>
        <dbReference type="Proteomes" id="UP000499080"/>
    </source>
</evidence>
<sequence length="188" mass="21162">MEWGQTLHIKHWNPNSVFPYLSRISESRLSLASTEICQYETSVAVNTSSEAKDNGYAQIAFDNADNNTRTEDGHGIFRVMGDVKCVTPSSAVQSSSCILGSKVITMEKVVGKFGFIPIFTHGWLKNHGLHRLVMEDVLSLKLQQMDPEIGTTYGFRWLVPSQLKNLKTDGVVSWRLRQEKDKITVSQQ</sequence>
<dbReference type="Proteomes" id="UP000499080">
    <property type="component" value="Unassembled WGS sequence"/>
</dbReference>